<gene>
    <name evidence="2" type="ORF">D4L85_09865</name>
</gene>
<dbReference type="InterPro" id="IPR002734">
    <property type="entry name" value="RibDG_C"/>
</dbReference>
<evidence type="ECO:0000313" key="3">
    <source>
        <dbReference type="Proteomes" id="UP000266183"/>
    </source>
</evidence>
<dbReference type="Pfam" id="PF01872">
    <property type="entry name" value="RibD_C"/>
    <property type="match status" value="1"/>
</dbReference>
<dbReference type="Proteomes" id="UP000266183">
    <property type="component" value="Chromosome"/>
</dbReference>
<dbReference type="SUPFAM" id="SSF53597">
    <property type="entry name" value="Dihydrofolate reductase-like"/>
    <property type="match status" value="1"/>
</dbReference>
<dbReference type="EMBL" id="CP032382">
    <property type="protein sequence ID" value="AYB30863.1"/>
    <property type="molecule type" value="Genomic_DNA"/>
</dbReference>
<accession>A0A385SGI7</accession>
<dbReference type="InterPro" id="IPR024072">
    <property type="entry name" value="DHFR-like_dom_sf"/>
</dbReference>
<name>A0A385SGI7_9BACT</name>
<dbReference type="InterPro" id="IPR050765">
    <property type="entry name" value="Riboflavin_Biosynth_HTPR"/>
</dbReference>
<evidence type="ECO:0000313" key="2">
    <source>
        <dbReference type="EMBL" id="AYB30863.1"/>
    </source>
</evidence>
<dbReference type="PANTHER" id="PTHR38011">
    <property type="entry name" value="DIHYDROFOLATE REDUCTASE FAMILY PROTEIN (AFU_ORTHOLOGUE AFUA_8G06820)"/>
    <property type="match status" value="1"/>
</dbReference>
<sequence length="168" mass="19049">MRKIILNLAVSLDGFIAGPNGEYDWCFADADYGMTNFLNSIDAVVMGGKSYRLLLQYGAPYPEYTNYVFTRTEKSTPYANVVFTRDDIAEFVEALKEKEGKSIWLFGGAEIIHPLLENDLVDELMLSVHPVLLGDGLPLFRKLNERKAFKLMDSITYPSGLVQLYYKK</sequence>
<dbReference type="Gene3D" id="3.40.430.10">
    <property type="entry name" value="Dihydrofolate Reductase, subunit A"/>
    <property type="match status" value="1"/>
</dbReference>
<dbReference type="KEGG" id="chk:D4L85_09865"/>
<proteinExistence type="predicted"/>
<dbReference type="RefSeq" id="WP_119754159.1">
    <property type="nucleotide sequence ID" value="NZ_CP032382.1"/>
</dbReference>
<feature type="domain" description="Bacterial bifunctional deaminase-reductase C-terminal" evidence="1">
    <location>
        <begin position="2"/>
        <end position="162"/>
    </location>
</feature>
<keyword evidence="3" id="KW-1185">Reference proteome</keyword>
<evidence type="ECO:0000259" key="1">
    <source>
        <dbReference type="Pfam" id="PF01872"/>
    </source>
</evidence>
<dbReference type="AlphaFoldDB" id="A0A385SGI7"/>
<dbReference type="OrthoDB" id="195113at2"/>
<dbReference type="GO" id="GO:0008703">
    <property type="term" value="F:5-amino-6-(5-phosphoribosylamino)uracil reductase activity"/>
    <property type="evidence" value="ECO:0007669"/>
    <property type="project" value="InterPro"/>
</dbReference>
<protein>
    <submittedName>
        <fullName evidence="2">Dihydrofolate reductase</fullName>
    </submittedName>
</protein>
<organism evidence="2 3">
    <name type="scientific">Chryseolinea soli</name>
    <dbReference type="NCBI Taxonomy" id="2321403"/>
    <lineage>
        <taxon>Bacteria</taxon>
        <taxon>Pseudomonadati</taxon>
        <taxon>Bacteroidota</taxon>
        <taxon>Cytophagia</taxon>
        <taxon>Cytophagales</taxon>
        <taxon>Fulvivirgaceae</taxon>
        <taxon>Chryseolinea</taxon>
    </lineage>
</organism>
<dbReference type="GO" id="GO:0009231">
    <property type="term" value="P:riboflavin biosynthetic process"/>
    <property type="evidence" value="ECO:0007669"/>
    <property type="project" value="InterPro"/>
</dbReference>
<dbReference type="PANTHER" id="PTHR38011:SF11">
    <property type="entry name" value="2,5-DIAMINO-6-RIBOSYLAMINO-4(3H)-PYRIMIDINONE 5'-PHOSPHATE REDUCTASE"/>
    <property type="match status" value="1"/>
</dbReference>
<reference evidence="3" key="1">
    <citation type="submission" date="2018-09" db="EMBL/GenBank/DDBJ databases">
        <title>Chryseolinea sp. KIS68-18 isolated from soil.</title>
        <authorList>
            <person name="Weon H.-Y."/>
            <person name="Kwon S.-W."/>
            <person name="Lee S.A."/>
        </authorList>
    </citation>
    <scope>NUCLEOTIDE SEQUENCE [LARGE SCALE GENOMIC DNA]</scope>
    <source>
        <strain evidence="3">KIS68-18</strain>
    </source>
</reference>